<name>A0A2N9L3Q3_9BACT</name>
<dbReference type="GO" id="GO:0016788">
    <property type="term" value="F:hydrolase activity, acting on ester bonds"/>
    <property type="evidence" value="ECO:0007669"/>
    <property type="project" value="InterPro"/>
</dbReference>
<evidence type="ECO:0000256" key="1">
    <source>
        <dbReference type="SAM" id="SignalP"/>
    </source>
</evidence>
<dbReference type="PANTHER" id="PTHR43784">
    <property type="entry name" value="GDSL-LIKE LIPASE/ACYLHYDROLASE, PUTATIVE (AFU_ORTHOLOGUE AFUA_2G00820)-RELATED"/>
    <property type="match status" value="1"/>
</dbReference>
<dbReference type="Gene3D" id="3.40.50.1110">
    <property type="entry name" value="SGNH hydrolase"/>
    <property type="match status" value="1"/>
</dbReference>
<feature type="signal peptide" evidence="1">
    <location>
        <begin position="1"/>
        <end position="25"/>
    </location>
</feature>
<dbReference type="PANTHER" id="PTHR43784:SF2">
    <property type="entry name" value="GDSL-LIKE LIPASE_ACYLHYDROLASE, PUTATIVE (AFU_ORTHOLOGUE AFUA_2G00820)-RELATED"/>
    <property type="match status" value="1"/>
</dbReference>
<dbReference type="CDD" id="cd01830">
    <property type="entry name" value="XynE_like"/>
    <property type="match status" value="1"/>
</dbReference>
<dbReference type="OrthoDB" id="1828825at2"/>
<dbReference type="SUPFAM" id="SSF52266">
    <property type="entry name" value="SGNH hydrolase"/>
    <property type="match status" value="1"/>
</dbReference>
<keyword evidence="1" id="KW-0732">Signal</keyword>
<sequence>MMLKRCFPVVAFAALVLAFTAPSRAQSPTHSSWVGTWATSPYLADGGFNVRTLTGVTLREIAHISVGGAQVRIRFTNEFGLDPLTISDAHAALSAGGGSIQAGSDHALTFGGATSVNVPPGAAIFSDPVALEVAPLSDVAVTFYLPPQIMRAETYHGFADQDNYLATGDVATAQQLPQSTTIPSWYFFDGIDVPEVSSSRAIVTLGDSITDGAHSTHNANLRWPDVLASRMHDDPNLKNISVLNEGIGGNRVLNETTGPSALSRIDRDVLAQSGVRYVIVLESINDIGRLARLQTPWDEITAQQLEMGLKQIADAAHEHGIKAIGATLTPYGGANYYSDKGEEVREAVNDWIRTSGTFDGVVDFDKATRDPQNPTAFNPACDSGDHLHPGDEGYKAMANAIDLTLFAK</sequence>
<feature type="chain" id="PRO_5014744346" evidence="1">
    <location>
        <begin position="26"/>
        <end position="408"/>
    </location>
</feature>
<dbReference type="InterPro" id="IPR036514">
    <property type="entry name" value="SGNH_hydro_sf"/>
</dbReference>
<dbReference type="EMBL" id="OKRB01000013">
    <property type="protein sequence ID" value="SPE17773.1"/>
    <property type="molecule type" value="Genomic_DNA"/>
</dbReference>
<dbReference type="Proteomes" id="UP000239735">
    <property type="component" value="Unassembled WGS sequence"/>
</dbReference>
<dbReference type="AlphaFoldDB" id="A0A2N9L3Q3"/>
<dbReference type="Pfam" id="PF00657">
    <property type="entry name" value="Lipase_GDSL"/>
    <property type="match status" value="1"/>
</dbReference>
<proteinExistence type="predicted"/>
<evidence type="ECO:0000313" key="3">
    <source>
        <dbReference type="Proteomes" id="UP000239735"/>
    </source>
</evidence>
<reference evidence="3" key="1">
    <citation type="submission" date="2018-02" db="EMBL/GenBank/DDBJ databases">
        <authorList>
            <person name="Hausmann B."/>
        </authorList>
    </citation>
    <scope>NUCLEOTIDE SEQUENCE [LARGE SCALE GENOMIC DNA]</scope>
    <source>
        <strain evidence="3">Peat soil MAG SbA5</strain>
    </source>
</reference>
<evidence type="ECO:0000313" key="2">
    <source>
        <dbReference type="EMBL" id="SPE17773.1"/>
    </source>
</evidence>
<accession>A0A2N9L3Q3</accession>
<organism evidence="2 3">
    <name type="scientific">Candidatus Sulfuritelmatomonas gaucii</name>
    <dbReference type="NCBI Taxonomy" id="2043161"/>
    <lineage>
        <taxon>Bacteria</taxon>
        <taxon>Pseudomonadati</taxon>
        <taxon>Acidobacteriota</taxon>
        <taxon>Terriglobia</taxon>
        <taxon>Terriglobales</taxon>
        <taxon>Acidobacteriaceae</taxon>
        <taxon>Candidatus Sulfuritelmatomonas</taxon>
    </lineage>
</organism>
<protein>
    <submittedName>
        <fullName evidence="2">Lipolytic protein G-D-S-L family</fullName>
    </submittedName>
</protein>
<dbReference type="InterPro" id="IPR053140">
    <property type="entry name" value="GDSL_Rv0518-like"/>
</dbReference>
<dbReference type="InterPro" id="IPR001087">
    <property type="entry name" value="GDSL"/>
</dbReference>
<gene>
    <name evidence="2" type="ORF">SBA5_110133</name>
</gene>